<organism evidence="4 5">
    <name type="scientific">Streptomyces violaceusniger</name>
    <dbReference type="NCBI Taxonomy" id="68280"/>
    <lineage>
        <taxon>Bacteria</taxon>
        <taxon>Bacillati</taxon>
        <taxon>Actinomycetota</taxon>
        <taxon>Actinomycetes</taxon>
        <taxon>Kitasatosporales</taxon>
        <taxon>Streptomycetaceae</taxon>
        <taxon>Streptomyces</taxon>
        <taxon>Streptomyces violaceusniger group</taxon>
    </lineage>
</organism>
<dbReference type="AlphaFoldDB" id="A0A4D4LFX2"/>
<keyword evidence="5" id="KW-1185">Reference proteome</keyword>
<evidence type="ECO:0000313" key="5">
    <source>
        <dbReference type="Proteomes" id="UP000301309"/>
    </source>
</evidence>
<gene>
    <name evidence="4" type="ORF">SVIO_108150</name>
</gene>
<dbReference type="Gene3D" id="1.10.287.160">
    <property type="entry name" value="HR1 repeat"/>
    <property type="match status" value="1"/>
</dbReference>
<dbReference type="SUPFAM" id="SSF51445">
    <property type="entry name" value="(Trans)glycosidases"/>
    <property type="match status" value="1"/>
</dbReference>
<dbReference type="InterPro" id="IPR017853">
    <property type="entry name" value="GH"/>
</dbReference>
<dbReference type="PANTHER" id="PTHR36447">
    <property type="entry name" value="BETA-GALACTOSIDASE GANA"/>
    <property type="match status" value="1"/>
</dbReference>
<accession>A0A4D4LFX2</accession>
<protein>
    <recommendedName>
        <fullName evidence="3">Glycoside hydrolase family 42 N-terminal domain-containing protein</fullName>
    </recommendedName>
</protein>
<evidence type="ECO:0000259" key="3">
    <source>
        <dbReference type="Pfam" id="PF02449"/>
    </source>
</evidence>
<reference evidence="4 5" key="1">
    <citation type="journal article" date="2020" name="Int. J. Syst. Evol. Microbiol.">
        <title>Reclassification of Streptomyces castelarensis and Streptomyces sporoclivatus as later heterotypic synonyms of Streptomyces antimycoticus.</title>
        <authorList>
            <person name="Komaki H."/>
            <person name="Tamura T."/>
        </authorList>
    </citation>
    <scope>NUCLEOTIDE SEQUENCE [LARGE SCALE GENOMIC DNA]</scope>
    <source>
        <strain evidence="4 5">NBRC 13459</strain>
    </source>
</reference>
<evidence type="ECO:0000256" key="2">
    <source>
        <dbReference type="ARBA" id="ARBA00023295"/>
    </source>
</evidence>
<feature type="domain" description="Glycoside hydrolase family 42 N-terminal" evidence="3">
    <location>
        <begin position="25"/>
        <end position="281"/>
    </location>
</feature>
<dbReference type="GO" id="GO:0004565">
    <property type="term" value="F:beta-galactosidase activity"/>
    <property type="evidence" value="ECO:0007669"/>
    <property type="project" value="InterPro"/>
</dbReference>
<dbReference type="InterPro" id="IPR036390">
    <property type="entry name" value="WH_DNA-bd_sf"/>
</dbReference>
<keyword evidence="2" id="KW-0326">Glycosidase</keyword>
<keyword evidence="1" id="KW-0378">Hydrolase</keyword>
<evidence type="ECO:0000313" key="4">
    <source>
        <dbReference type="EMBL" id="GDY60192.1"/>
    </source>
</evidence>
<dbReference type="GO" id="GO:0009341">
    <property type="term" value="C:beta-galactosidase complex"/>
    <property type="evidence" value="ECO:0007669"/>
    <property type="project" value="InterPro"/>
</dbReference>
<dbReference type="PANTHER" id="PTHR36447:SF1">
    <property type="entry name" value="BETA-GALACTOSIDASE GANA"/>
    <property type="match status" value="1"/>
</dbReference>
<sequence length="401" mass="44669">MQQAHAVTIDARRRLRPAGIAFGGDYNPEQWPEEVWAEDVALMKEVGVSLVTAGIFSWAKVEPRPGEFDFTWFDRVMDSLAGAGVAVCLATMTASPPPWLSRLHPHNLPETADGRRLWPGGRRHYCPSSGVYRGHATRLVERLATRYAGHPALAMWHIGNEYGCHTPMCWCEESAADFRRWLSDRYGDIEALNDAWSTAFWSQGYDSFDEVLPPRLAPTFPSPAQQLDFSRFSDNALLECYLAEKEVLRRITPDVPVTTNFIGVHKPVDAFRLFSQQETMTAADLCEELQISSGAVSGAVKQLTQSGLLERVPAPGSRRDHHRFPDGAWARLMSQQNQLLSTMSEVAEQGLAAADGPSTPAGRRLAEMGDFYAFMLRELPPLIGRWHTDFTAKRDDPAASP</sequence>
<dbReference type="Pfam" id="PF02449">
    <property type="entry name" value="Glyco_hydro_42"/>
    <property type="match status" value="1"/>
</dbReference>
<name>A0A4D4LFX2_STRVO</name>
<dbReference type="GO" id="GO:0003700">
    <property type="term" value="F:DNA-binding transcription factor activity"/>
    <property type="evidence" value="ECO:0007669"/>
    <property type="project" value="InterPro"/>
</dbReference>
<comment type="caution">
    <text evidence="4">The sequence shown here is derived from an EMBL/GenBank/DDBJ whole genome shotgun (WGS) entry which is preliminary data.</text>
</comment>
<dbReference type="EMBL" id="BJHW01000002">
    <property type="protein sequence ID" value="GDY60192.1"/>
    <property type="molecule type" value="Genomic_DNA"/>
</dbReference>
<dbReference type="InterPro" id="IPR013529">
    <property type="entry name" value="Glyco_hydro_42_N"/>
</dbReference>
<dbReference type="GO" id="GO:0005975">
    <property type="term" value="P:carbohydrate metabolic process"/>
    <property type="evidence" value="ECO:0007669"/>
    <property type="project" value="InterPro"/>
</dbReference>
<dbReference type="Gene3D" id="3.20.20.80">
    <property type="entry name" value="Glycosidases"/>
    <property type="match status" value="1"/>
</dbReference>
<dbReference type="Proteomes" id="UP000301309">
    <property type="component" value="Unassembled WGS sequence"/>
</dbReference>
<dbReference type="InterPro" id="IPR003476">
    <property type="entry name" value="Glyco_hydro_42"/>
</dbReference>
<dbReference type="SUPFAM" id="SSF46785">
    <property type="entry name" value="Winged helix' DNA-binding domain"/>
    <property type="match status" value="1"/>
</dbReference>
<proteinExistence type="predicted"/>
<dbReference type="OrthoDB" id="9800974at2"/>
<evidence type="ECO:0000256" key="1">
    <source>
        <dbReference type="ARBA" id="ARBA00022801"/>
    </source>
</evidence>